<organism evidence="1">
    <name type="scientific">Escherichia coli</name>
    <dbReference type="NCBI Taxonomy" id="562"/>
    <lineage>
        <taxon>Bacteria</taxon>
        <taxon>Pseudomonadati</taxon>
        <taxon>Pseudomonadota</taxon>
        <taxon>Gammaproteobacteria</taxon>
        <taxon>Enterobacterales</taxon>
        <taxon>Enterobacteriaceae</taxon>
        <taxon>Escherichia</taxon>
    </lineage>
</organism>
<dbReference type="RefSeq" id="WP_425333594.1">
    <property type="nucleotide sequence ID" value="NZ_JAALAG010000076.1"/>
</dbReference>
<keyword evidence="1" id="KW-0614">Plasmid</keyword>
<dbReference type="EMBL" id="KT845955">
    <property type="protein sequence ID" value="ALJ52331.1"/>
    <property type="molecule type" value="Genomic_DNA"/>
</dbReference>
<proteinExistence type="predicted"/>
<dbReference type="Pfam" id="PF12642">
    <property type="entry name" value="TpcC"/>
    <property type="match status" value="1"/>
</dbReference>
<dbReference type="Gene3D" id="3.10.450.540">
    <property type="match status" value="1"/>
</dbReference>
<accession>A0A1I7P2Q5</accession>
<dbReference type="CDD" id="cd16428">
    <property type="entry name" value="TcpC_C"/>
    <property type="match status" value="1"/>
</dbReference>
<geneLocation type="plasmid" evidence="1">
    <name>pHNEP28_cfr</name>
</geneLocation>
<sequence length="171" mass="19160">MNKTKGCLIANFATVPSVDQLITEGENTKTVHSAYIVSVYVDSTGNMVLIKNPTITSIPKKSDYKPKAIESEGTVDSITTNEINEFLTTFFKLYPTATASELSYYVNDGILKPIGKEYIFQELVNPIYNRKDNQVTVSLTVEYIDQQTKATQVSQFDLVLEKNGSNWKIIE</sequence>
<reference evidence="1" key="1">
    <citation type="submission" date="2015-09" db="EMBL/GenBank/DDBJ databases">
        <title>Characteristic of cfr-carrying Staphylococci sciuri and Escherichia Coli in the same livestock farm in China.</title>
        <authorList>
            <person name="Liu X.-Q."/>
            <person name="Liu J.-H."/>
            <person name="Zeng Z.-L."/>
        </authorList>
    </citation>
    <scope>NUCLEOTIDE SEQUENCE</scope>
    <source>
        <strain evidence="1">EP28</strain>
        <plasmid evidence="1">pHNEP28_cfr</plasmid>
    </source>
</reference>
<dbReference type="AlphaFoldDB" id="A0A1I7P2Q5"/>
<evidence type="ECO:0000313" key="1">
    <source>
        <dbReference type="EMBL" id="ALJ52331.1"/>
    </source>
</evidence>
<protein>
    <recommendedName>
        <fullName evidence="2">Conjugative transposon protein TcpC</fullName>
    </recommendedName>
</protein>
<evidence type="ECO:0008006" key="2">
    <source>
        <dbReference type="Google" id="ProtNLM"/>
    </source>
</evidence>
<dbReference type="InterPro" id="IPR035628">
    <property type="entry name" value="TcpC_C"/>
</dbReference>
<dbReference type="InterPro" id="IPR024735">
    <property type="entry name" value="TcpC"/>
</dbReference>
<name>A0A1I7P2Q5_ECOLX</name>